<accession>Q3A658</accession>
<feature type="domain" description="ABC transmembrane type-1" evidence="9">
    <location>
        <begin position="335"/>
        <end position="541"/>
    </location>
</feature>
<feature type="transmembrane region" description="Helical" evidence="8">
    <location>
        <begin position="473"/>
        <end position="490"/>
    </location>
</feature>
<dbReference type="InterPro" id="IPR000515">
    <property type="entry name" value="MetI-like"/>
</dbReference>
<comment type="similarity">
    <text evidence="8">Belongs to the binding-protein-dependent transport system permease family.</text>
</comment>
<dbReference type="FunFam" id="1.10.3720.10:FF:000088">
    <property type="entry name" value="Iron(III) ABC transporter, permease protein"/>
    <property type="match status" value="1"/>
</dbReference>
<keyword evidence="4" id="KW-0997">Cell inner membrane</keyword>
<dbReference type="InterPro" id="IPR035906">
    <property type="entry name" value="MetI-like_sf"/>
</dbReference>
<keyword evidence="11" id="KW-1185">Reference proteome</keyword>
<sequence>MKTRLCRVFTRFRPDRDTGWTVLIGTACALVLAPLLVIFMAWRQPAHDIWHHLYATVLFDLLVNSLVLAVGVCAGSAVLGVSLALLTALCEFPGRRLFSWVLLLPLAMPAYVLAVAVLGLLDYSGPVASVLRSLFGSATWLPPARSTPVIIGVLTLTLYPYVYLLARNAFRTQGQRMLEAACSLGCSPCRAFFKVVLPMARPWIAGGVMLVLMETLADFGTVSAFNFDTFTTAIYKAWYGFFSLPAAAQLSSCLVTLIFVVVLLEQRLRSRRRYAESRPVAAGNRIQLRGCRRWLACAYATSVLMLALVLPVGQLLYWAVGSWGEEFNVRYFGLLYHSLRLGMIGALVVVLVALGVAYGLRRRPGPGHRAMVRLANLGYALPGPVLAVGLFIPMIGLDRYVSTFLEEAFGLAPGAWLTGTGLAMLMAYLVRFLAVGFKTVDGAMHRIPPQLDDAARLMGHGSFSRLMRLHLPLLKNGLLTAATLVFVDVMKEMPMTLMTRPFGVDTLAVKIFELTSEGEWERAALPALTLLAAGVLPIVLFMRAGQDHSLRAR</sequence>
<feature type="transmembrane region" description="Helical" evidence="8">
    <location>
        <begin position="339"/>
        <end position="360"/>
    </location>
</feature>
<feature type="transmembrane region" description="Helical" evidence="8">
    <location>
        <begin position="97"/>
        <end position="121"/>
    </location>
</feature>
<evidence type="ECO:0000256" key="6">
    <source>
        <dbReference type="ARBA" id="ARBA00022989"/>
    </source>
</evidence>
<reference evidence="10 11" key="2">
    <citation type="journal article" date="2012" name="BMC Genomics">
        <title>The genome of Pelobacter carbinolicus reveals surprising metabolic capabilities and physiological features.</title>
        <authorList>
            <person name="Aklujkar M."/>
            <person name="Haveman S.A."/>
            <person name="Didonato R.Jr."/>
            <person name="Chertkov O."/>
            <person name="Han C.S."/>
            <person name="Land M.L."/>
            <person name="Brown P."/>
            <person name="Lovley D.R."/>
        </authorList>
    </citation>
    <scope>NUCLEOTIDE SEQUENCE [LARGE SCALE GENOMIC DNA]</scope>
    <source>
        <strain evidence="11">DSM 2380 / NBRC 103641 / GraBd1</strain>
    </source>
</reference>
<dbReference type="GO" id="GO:0055085">
    <property type="term" value="P:transmembrane transport"/>
    <property type="evidence" value="ECO:0007669"/>
    <property type="project" value="InterPro"/>
</dbReference>
<feature type="transmembrane region" description="Helical" evidence="8">
    <location>
        <begin position="20"/>
        <end position="42"/>
    </location>
</feature>
<feature type="transmembrane region" description="Helical" evidence="8">
    <location>
        <begin position="149"/>
        <end position="166"/>
    </location>
</feature>
<feature type="transmembrane region" description="Helical" evidence="8">
    <location>
        <begin position="523"/>
        <end position="544"/>
    </location>
</feature>
<keyword evidence="5 8" id="KW-0812">Transmembrane</keyword>
<comment type="subcellular location">
    <subcellularLocation>
        <location evidence="1">Cell inner membrane</location>
        <topology evidence="1">Multi-pass membrane protein</topology>
    </subcellularLocation>
    <subcellularLocation>
        <location evidence="8">Cell membrane</location>
        <topology evidence="8">Multi-pass membrane protein</topology>
    </subcellularLocation>
</comment>
<keyword evidence="6 8" id="KW-1133">Transmembrane helix</keyword>
<dbReference type="KEGG" id="pca:Pcar_0894"/>
<dbReference type="GO" id="GO:0005886">
    <property type="term" value="C:plasma membrane"/>
    <property type="evidence" value="ECO:0007669"/>
    <property type="project" value="UniProtKB-SubCell"/>
</dbReference>
<evidence type="ECO:0000259" key="9">
    <source>
        <dbReference type="PROSITE" id="PS50928"/>
    </source>
</evidence>
<evidence type="ECO:0000256" key="5">
    <source>
        <dbReference type="ARBA" id="ARBA00022692"/>
    </source>
</evidence>
<dbReference type="SUPFAM" id="SSF161098">
    <property type="entry name" value="MetI-like"/>
    <property type="match status" value="2"/>
</dbReference>
<evidence type="ECO:0000256" key="2">
    <source>
        <dbReference type="ARBA" id="ARBA00022448"/>
    </source>
</evidence>
<dbReference type="PANTHER" id="PTHR43357:SF3">
    <property type="entry name" value="FE(3+)-TRANSPORT SYSTEM PERMEASE PROTEIN FBPB 2"/>
    <property type="match status" value="1"/>
</dbReference>
<evidence type="ECO:0000256" key="8">
    <source>
        <dbReference type="RuleBase" id="RU363032"/>
    </source>
</evidence>
<evidence type="ECO:0000256" key="3">
    <source>
        <dbReference type="ARBA" id="ARBA00022475"/>
    </source>
</evidence>
<feature type="transmembrane region" description="Helical" evidence="8">
    <location>
        <begin position="415"/>
        <end position="437"/>
    </location>
</feature>
<dbReference type="EMBL" id="CP000142">
    <property type="protein sequence ID" value="ABA88149.1"/>
    <property type="molecule type" value="Genomic_DNA"/>
</dbReference>
<dbReference type="STRING" id="338963.Pcar_0894"/>
<evidence type="ECO:0000256" key="4">
    <source>
        <dbReference type="ARBA" id="ARBA00022519"/>
    </source>
</evidence>
<dbReference type="PROSITE" id="PS51257">
    <property type="entry name" value="PROKAR_LIPOPROTEIN"/>
    <property type="match status" value="1"/>
</dbReference>
<dbReference type="Pfam" id="PF00528">
    <property type="entry name" value="BPD_transp_1"/>
    <property type="match status" value="2"/>
</dbReference>
<name>Q3A658_SYNC1</name>
<gene>
    <name evidence="10" type="primary">futB</name>
    <name evidence="10" type="ordered locus">Pcar_0894</name>
</gene>
<dbReference type="AlphaFoldDB" id="Q3A658"/>
<evidence type="ECO:0000313" key="10">
    <source>
        <dbReference type="EMBL" id="ABA88149.1"/>
    </source>
</evidence>
<dbReference type="RefSeq" id="WP_011340615.1">
    <property type="nucleotide sequence ID" value="NC_007498.2"/>
</dbReference>
<evidence type="ECO:0000256" key="1">
    <source>
        <dbReference type="ARBA" id="ARBA00004429"/>
    </source>
</evidence>
<dbReference type="HOGENOM" id="CLU_021838_0_2_7"/>
<dbReference type="PROSITE" id="PS50928">
    <property type="entry name" value="ABC_TM1"/>
    <property type="match status" value="2"/>
</dbReference>
<keyword evidence="3" id="KW-1003">Cell membrane</keyword>
<dbReference type="PANTHER" id="PTHR43357">
    <property type="entry name" value="INNER MEMBRANE ABC TRANSPORTER PERMEASE PROTEIN YDCV"/>
    <property type="match status" value="1"/>
</dbReference>
<dbReference type="Gene3D" id="1.10.3720.10">
    <property type="entry name" value="MetI-like"/>
    <property type="match status" value="2"/>
</dbReference>
<organism evidence="10 11">
    <name type="scientific">Syntrophotalea carbinolica (strain DSM 2380 / NBRC 103641 / GraBd1)</name>
    <name type="common">Pelobacter carbinolicus</name>
    <dbReference type="NCBI Taxonomy" id="338963"/>
    <lineage>
        <taxon>Bacteria</taxon>
        <taxon>Pseudomonadati</taxon>
        <taxon>Thermodesulfobacteriota</taxon>
        <taxon>Desulfuromonadia</taxon>
        <taxon>Desulfuromonadales</taxon>
        <taxon>Syntrophotaleaceae</taxon>
        <taxon>Syntrophotalea</taxon>
    </lineage>
</organism>
<feature type="transmembrane region" description="Helical" evidence="8">
    <location>
        <begin position="294"/>
        <end position="319"/>
    </location>
</feature>
<dbReference type="CDD" id="cd06261">
    <property type="entry name" value="TM_PBP2"/>
    <property type="match status" value="2"/>
</dbReference>
<protein>
    <submittedName>
        <fullName evidence="10">Ferrous iron ABC transporter, membrane protein</fullName>
    </submittedName>
</protein>
<feature type="domain" description="ABC transmembrane type-1" evidence="9">
    <location>
        <begin position="62"/>
        <end position="263"/>
    </location>
</feature>
<dbReference type="eggNOG" id="COG1178">
    <property type="taxonomic scope" value="Bacteria"/>
</dbReference>
<feature type="transmembrane region" description="Helical" evidence="8">
    <location>
        <begin position="203"/>
        <end position="225"/>
    </location>
</feature>
<feature type="transmembrane region" description="Helical" evidence="8">
    <location>
        <begin position="372"/>
        <end position="395"/>
    </location>
</feature>
<feature type="transmembrane region" description="Helical" evidence="8">
    <location>
        <begin position="62"/>
        <end position="85"/>
    </location>
</feature>
<feature type="transmembrane region" description="Helical" evidence="8">
    <location>
        <begin position="237"/>
        <end position="264"/>
    </location>
</feature>
<evidence type="ECO:0000256" key="7">
    <source>
        <dbReference type="ARBA" id="ARBA00023136"/>
    </source>
</evidence>
<keyword evidence="2 8" id="KW-0813">Transport</keyword>
<keyword evidence="7 8" id="KW-0472">Membrane</keyword>
<dbReference type="Proteomes" id="UP000002534">
    <property type="component" value="Chromosome"/>
</dbReference>
<evidence type="ECO:0000313" key="11">
    <source>
        <dbReference type="Proteomes" id="UP000002534"/>
    </source>
</evidence>
<proteinExistence type="inferred from homology"/>
<reference evidence="11" key="1">
    <citation type="submission" date="2005-10" db="EMBL/GenBank/DDBJ databases">
        <title>Complete sequence of Pelobacter carbinolicus DSM 2380.</title>
        <authorList>
            <person name="Copeland A."/>
            <person name="Lucas S."/>
            <person name="Lapidus A."/>
            <person name="Barry K."/>
            <person name="Detter J.C."/>
            <person name="Glavina T."/>
            <person name="Hammon N."/>
            <person name="Israni S."/>
            <person name="Pitluck S."/>
            <person name="Chertkov O."/>
            <person name="Schmutz J."/>
            <person name="Larimer F."/>
            <person name="Land M."/>
            <person name="Kyrpides N."/>
            <person name="Ivanova N."/>
            <person name="Richardson P."/>
        </authorList>
    </citation>
    <scope>NUCLEOTIDE SEQUENCE [LARGE SCALE GENOMIC DNA]</scope>
    <source>
        <strain evidence="11">DSM 2380 / NBRC 103641 / GraBd1</strain>
    </source>
</reference>